<gene>
    <name evidence="4" type="ORF">Q8A70_06790</name>
</gene>
<dbReference type="EC" id="3.5.3.6" evidence="2"/>
<dbReference type="PANTHER" id="PTHR47271">
    <property type="entry name" value="ARGININE DEIMINASE"/>
    <property type="match status" value="1"/>
</dbReference>
<dbReference type="RefSeq" id="WP_379954766.1">
    <property type="nucleotide sequence ID" value="NZ_JAUYVI010000002.1"/>
</dbReference>
<evidence type="ECO:0000256" key="2">
    <source>
        <dbReference type="ARBA" id="ARBA00012171"/>
    </source>
</evidence>
<accession>A0ABU0YJP2</accession>
<dbReference type="Gene3D" id="3.75.10.10">
    <property type="entry name" value="L-arginine/glycine Amidinotransferase, Chain A"/>
    <property type="match status" value="1"/>
</dbReference>
<comment type="catalytic activity">
    <reaction evidence="3">
        <text>L-arginine + H2O = L-citrulline + NH4(+)</text>
        <dbReference type="Rhea" id="RHEA:19597"/>
        <dbReference type="ChEBI" id="CHEBI:15377"/>
        <dbReference type="ChEBI" id="CHEBI:28938"/>
        <dbReference type="ChEBI" id="CHEBI:32682"/>
        <dbReference type="ChEBI" id="CHEBI:57743"/>
        <dbReference type="EC" id="3.5.3.6"/>
    </reaction>
</comment>
<dbReference type="Pfam" id="PF19420">
    <property type="entry name" value="DDAH_eukar"/>
    <property type="match status" value="1"/>
</dbReference>
<dbReference type="PANTHER" id="PTHR47271:SF2">
    <property type="entry name" value="ARGININE DEIMINASE"/>
    <property type="match status" value="1"/>
</dbReference>
<dbReference type="Proteomes" id="UP001230156">
    <property type="component" value="Unassembled WGS sequence"/>
</dbReference>
<reference evidence="5" key="1">
    <citation type="submission" date="2023-08" db="EMBL/GenBank/DDBJ databases">
        <title>Rhodospirillaceae gen. nov., a novel taxon isolated from the Yangtze River Yuezi River estuary sludge.</title>
        <authorList>
            <person name="Ruan L."/>
        </authorList>
    </citation>
    <scope>NUCLEOTIDE SEQUENCE [LARGE SCALE GENOMIC DNA]</scope>
    <source>
        <strain evidence="5">R-7</strain>
    </source>
</reference>
<sequence length="338" mass="37103">MTDEASQSSAHWIYNQTVKMFAAGATPEFEEADELEKYWGRAWGIDNDVGRMRAVLVHRPGDELKVVDPKKRIPEIGSYGDIKEGWYFQSDRVPPLAEMQAQHDGLTAALRAEGVDVFEIEGDHGKRLKSCYARDPLIMVKGGAIVCRMGARIRRGEELAVTRTLAKLGVPILRTLSGSALMEGGSFAWIDDKTAVIGCGVRVNHEGAAQVGEVLKRQGVELIVTDLVGYDIHIDGSFLMVDKGLALVNPAGLSYAFLQDLKRLKVETIEIEPSDYGWVVNSLAVAPRKLLIPEGGSNRLLDQLAKKGIEWKALPYDAMHLNGGGIHCSTTPLIRDRV</sequence>
<evidence type="ECO:0000313" key="4">
    <source>
        <dbReference type="EMBL" id="MDQ7247365.1"/>
    </source>
</evidence>
<evidence type="ECO:0000313" key="5">
    <source>
        <dbReference type="Proteomes" id="UP001230156"/>
    </source>
</evidence>
<dbReference type="SUPFAM" id="SSF55909">
    <property type="entry name" value="Pentein"/>
    <property type="match status" value="1"/>
</dbReference>
<evidence type="ECO:0000256" key="1">
    <source>
        <dbReference type="ARBA" id="ARBA00005213"/>
    </source>
</evidence>
<comment type="caution">
    <text evidence="4">The sequence shown here is derived from an EMBL/GenBank/DDBJ whole genome shotgun (WGS) entry which is preliminary data.</text>
</comment>
<comment type="pathway">
    <text evidence="1">Amino-acid degradation; L-arginine degradation via ADI pathway; carbamoyl phosphate from L-arginine: step 1/2.</text>
</comment>
<keyword evidence="5" id="KW-1185">Reference proteome</keyword>
<organism evidence="4 5">
    <name type="scientific">Dongia sedimenti</name>
    <dbReference type="NCBI Taxonomy" id="3064282"/>
    <lineage>
        <taxon>Bacteria</taxon>
        <taxon>Pseudomonadati</taxon>
        <taxon>Pseudomonadota</taxon>
        <taxon>Alphaproteobacteria</taxon>
        <taxon>Rhodospirillales</taxon>
        <taxon>Dongiaceae</taxon>
        <taxon>Dongia</taxon>
    </lineage>
</organism>
<name>A0ABU0YJP2_9PROT</name>
<proteinExistence type="predicted"/>
<protein>
    <recommendedName>
        <fullName evidence="2">arginine deiminase</fullName>
        <ecNumber evidence="2">3.5.3.6</ecNumber>
    </recommendedName>
</protein>
<evidence type="ECO:0000256" key="3">
    <source>
        <dbReference type="ARBA" id="ARBA00049429"/>
    </source>
</evidence>
<dbReference type="EMBL" id="JAUYVI010000002">
    <property type="protein sequence ID" value="MDQ7247365.1"/>
    <property type="molecule type" value="Genomic_DNA"/>
</dbReference>